<feature type="transmembrane region" description="Helical" evidence="2">
    <location>
        <begin position="12"/>
        <end position="36"/>
    </location>
</feature>
<dbReference type="SUPFAM" id="SSF47473">
    <property type="entry name" value="EF-hand"/>
    <property type="match status" value="1"/>
</dbReference>
<keyword evidence="2" id="KW-1133">Transmembrane helix</keyword>
<dbReference type="AlphaFoldDB" id="A0A830HP87"/>
<dbReference type="InterPro" id="IPR011992">
    <property type="entry name" value="EF-hand-dom_pair"/>
</dbReference>
<feature type="domain" description="EF-hand" evidence="3">
    <location>
        <begin position="36"/>
        <end position="71"/>
    </location>
</feature>
<evidence type="ECO:0000313" key="5">
    <source>
        <dbReference type="Proteomes" id="UP000660262"/>
    </source>
</evidence>
<keyword evidence="5" id="KW-1185">Reference proteome</keyword>
<keyword evidence="2" id="KW-0472">Membrane</keyword>
<keyword evidence="2" id="KW-0812">Transmembrane</keyword>
<proteinExistence type="predicted"/>
<dbReference type="SMART" id="SM00054">
    <property type="entry name" value="EFh"/>
    <property type="match status" value="2"/>
</dbReference>
<dbReference type="CDD" id="cd00051">
    <property type="entry name" value="EFh"/>
    <property type="match status" value="1"/>
</dbReference>
<dbReference type="OrthoDB" id="47513at2759"/>
<sequence>MPEEKKDDNQVLKVIAGVAVGIGFAVGAGVLAYPYVFRIACDKAFDAVDEDKSGELDTAEISSAILMLYNHLNKRLPGWEDPPSKSKIKELVKLVDHDGNNRLNRDEWHEFCKKLKDDGPTFFRRFTGGVSRDVGILPAVAKTSKQMAGGIVSAVPDSVVAGVMSTTSKLVAGI</sequence>
<dbReference type="PROSITE" id="PS50222">
    <property type="entry name" value="EF_HAND_2"/>
    <property type="match status" value="2"/>
</dbReference>
<dbReference type="Gene3D" id="1.10.238.10">
    <property type="entry name" value="EF-hand"/>
    <property type="match status" value="1"/>
</dbReference>
<comment type="caution">
    <text evidence="4">The sequence shown here is derived from an EMBL/GenBank/DDBJ whole genome shotgun (WGS) entry which is preliminary data.</text>
</comment>
<dbReference type="GO" id="GO:0005509">
    <property type="term" value="F:calcium ion binding"/>
    <property type="evidence" value="ECO:0007669"/>
    <property type="project" value="InterPro"/>
</dbReference>
<evidence type="ECO:0000313" key="4">
    <source>
        <dbReference type="EMBL" id="GHP07610.1"/>
    </source>
</evidence>
<dbReference type="Pfam" id="PF13499">
    <property type="entry name" value="EF-hand_7"/>
    <property type="match status" value="1"/>
</dbReference>
<organism evidence="4 5">
    <name type="scientific">Pycnococcus provasolii</name>
    <dbReference type="NCBI Taxonomy" id="41880"/>
    <lineage>
        <taxon>Eukaryota</taxon>
        <taxon>Viridiplantae</taxon>
        <taxon>Chlorophyta</taxon>
        <taxon>Pseudoscourfieldiophyceae</taxon>
        <taxon>Pseudoscourfieldiales</taxon>
        <taxon>Pycnococcaceae</taxon>
        <taxon>Pycnococcus</taxon>
    </lineage>
</organism>
<evidence type="ECO:0000256" key="2">
    <source>
        <dbReference type="SAM" id="Phobius"/>
    </source>
</evidence>
<gene>
    <name evidence="4" type="ORF">PPROV_000635200</name>
</gene>
<reference evidence="4" key="1">
    <citation type="submission" date="2020-10" db="EMBL/GenBank/DDBJ databases">
        <title>Unveiling of a novel bifunctional photoreceptor, Dualchrome1, isolated from a cosmopolitan green alga.</title>
        <authorList>
            <person name="Suzuki S."/>
            <person name="Kawachi M."/>
        </authorList>
    </citation>
    <scope>NUCLEOTIDE SEQUENCE</scope>
    <source>
        <strain evidence="4">NIES 2893</strain>
    </source>
</reference>
<dbReference type="InterPro" id="IPR002048">
    <property type="entry name" value="EF_hand_dom"/>
</dbReference>
<accession>A0A830HP87</accession>
<protein>
    <recommendedName>
        <fullName evidence="3">EF-hand domain-containing protein</fullName>
    </recommendedName>
</protein>
<dbReference type="Proteomes" id="UP000660262">
    <property type="component" value="Unassembled WGS sequence"/>
</dbReference>
<keyword evidence="1" id="KW-0106">Calcium</keyword>
<evidence type="ECO:0000256" key="1">
    <source>
        <dbReference type="ARBA" id="ARBA00022837"/>
    </source>
</evidence>
<dbReference type="EMBL" id="BNJQ01000017">
    <property type="protein sequence ID" value="GHP07610.1"/>
    <property type="molecule type" value="Genomic_DNA"/>
</dbReference>
<evidence type="ECO:0000259" key="3">
    <source>
        <dbReference type="PROSITE" id="PS50222"/>
    </source>
</evidence>
<dbReference type="PROSITE" id="PS00018">
    <property type="entry name" value="EF_HAND_1"/>
    <property type="match status" value="2"/>
</dbReference>
<feature type="domain" description="EF-hand" evidence="3">
    <location>
        <begin position="83"/>
        <end position="118"/>
    </location>
</feature>
<name>A0A830HP87_9CHLO</name>
<dbReference type="InterPro" id="IPR018247">
    <property type="entry name" value="EF_Hand_1_Ca_BS"/>
</dbReference>